<gene>
    <name evidence="3 5" type="primary">arrd-3</name>
    <name evidence="3" type="ORF">CELE_M176.1</name>
    <name evidence="5" type="ORF">M176.1</name>
</gene>
<dbReference type="InterPro" id="IPR011022">
    <property type="entry name" value="Arrestin_C-like"/>
</dbReference>
<dbReference type="ExpressionAtlas" id="Q21550">
    <property type="expression patterns" value="baseline"/>
</dbReference>
<dbReference type="InterPro" id="IPR011021">
    <property type="entry name" value="Arrestin-like_N"/>
</dbReference>
<dbReference type="SUPFAM" id="SSF81296">
    <property type="entry name" value="E set domains"/>
    <property type="match status" value="2"/>
</dbReference>
<name>Q21550_CAEEL</name>
<dbReference type="GO" id="GO:0015031">
    <property type="term" value="P:protein transport"/>
    <property type="evidence" value="ECO:0000318"/>
    <property type="project" value="GO_Central"/>
</dbReference>
<sequence>MECFRIVLDRDTCKYRPEECVTGNVVIINRKELKARTLRVYIKGYQKTSWKEIQQKPSLVVRSNGVNVKSTIKLKSHGENIQYIHLYMTLWNFTSDTDCIKPGTHKFPFSFKLPADCPPIVPNATYIPKDLQQINGAVSKNIGVFFKSGIVSVKTSFPQRVLITGEVIPLTLLIDNKSTCTVREVGVRIFRIARFYAKDQEKMTRQRKIMIRKSINVEPNTEQQELIEFKVHETVQTFESDLIEVKYLMHVDVFTTSAFRGTLNSVFSVIIGASPTMTEEISDCLHF</sequence>
<dbReference type="OrthoDB" id="2333384at2759"/>
<dbReference type="InterPro" id="IPR050357">
    <property type="entry name" value="Arrestin_domain-protein"/>
</dbReference>
<organism evidence="3 4">
    <name type="scientific">Caenorhabditis elegans</name>
    <dbReference type="NCBI Taxonomy" id="6239"/>
    <lineage>
        <taxon>Eukaryota</taxon>
        <taxon>Metazoa</taxon>
        <taxon>Ecdysozoa</taxon>
        <taxon>Nematoda</taxon>
        <taxon>Chromadorea</taxon>
        <taxon>Rhabditida</taxon>
        <taxon>Rhabditina</taxon>
        <taxon>Rhabditomorpha</taxon>
        <taxon>Rhabditoidea</taxon>
        <taxon>Rhabditidae</taxon>
        <taxon>Peloderinae</taxon>
        <taxon>Caenorhabditis</taxon>
    </lineage>
</organism>
<dbReference type="FunCoup" id="Q21550">
    <property type="interactions" value="64"/>
</dbReference>
<dbReference type="PANTHER" id="PTHR11188">
    <property type="entry name" value="ARRESTIN DOMAIN CONTAINING PROTEIN"/>
    <property type="match status" value="1"/>
</dbReference>
<dbReference type="Proteomes" id="UP000001940">
    <property type="component" value="Chromosome II"/>
</dbReference>
<dbReference type="PhylomeDB" id="Q21550"/>
<dbReference type="SMR" id="Q21550"/>
<dbReference type="Pfam" id="PF02752">
    <property type="entry name" value="Arrestin_C"/>
    <property type="match status" value="1"/>
</dbReference>
<accession>Q21550</accession>
<comment type="similarity">
    <text evidence="1">Belongs to the arrestin family.</text>
</comment>
<dbReference type="STRING" id="6239.M176.1a.1"/>
<reference evidence="3 4" key="1">
    <citation type="journal article" date="1998" name="Science">
        <title>Genome sequence of the nematode C. elegans: a platform for investigating biology.</title>
        <authorList>
            <consortium name="The C. elegans sequencing consortium"/>
            <person name="Sulson J.E."/>
            <person name="Waterston R."/>
        </authorList>
    </citation>
    <scope>NUCLEOTIDE SEQUENCE [LARGE SCALE GENOMIC DNA]</scope>
    <source>
        <strain evidence="3 4">Bristol N2</strain>
    </source>
</reference>
<dbReference type="Gene3D" id="2.60.40.640">
    <property type="match status" value="2"/>
</dbReference>
<evidence type="ECO:0000256" key="1">
    <source>
        <dbReference type="ARBA" id="ARBA00005298"/>
    </source>
</evidence>
<dbReference type="UCSC" id="M176.1">
    <property type="organism name" value="c. elegans"/>
</dbReference>
<dbReference type="eggNOG" id="KOG3780">
    <property type="taxonomic scope" value="Eukaryota"/>
</dbReference>
<dbReference type="InterPro" id="IPR014756">
    <property type="entry name" value="Ig_E-set"/>
</dbReference>
<dbReference type="InParanoid" id="Q21550"/>
<protein>
    <submittedName>
        <fullName evidence="3">Arrestin C-terminal-like domain-containing protein</fullName>
    </submittedName>
</protein>
<evidence type="ECO:0000313" key="3">
    <source>
        <dbReference type="EMBL" id="CAB01649.2"/>
    </source>
</evidence>
<evidence type="ECO:0000259" key="2">
    <source>
        <dbReference type="SMART" id="SM01017"/>
    </source>
</evidence>
<evidence type="ECO:0000313" key="5">
    <source>
        <dbReference type="WormBase" id="M176.1a"/>
    </source>
</evidence>
<dbReference type="Pfam" id="PF00339">
    <property type="entry name" value="Arrestin_N"/>
    <property type="match status" value="1"/>
</dbReference>
<dbReference type="CTD" id="187498"/>
<dbReference type="AGR" id="WB:WBGene00006429"/>
<dbReference type="EMBL" id="BX284602">
    <property type="protein sequence ID" value="CAB01649.2"/>
    <property type="molecule type" value="Genomic_DNA"/>
</dbReference>
<dbReference type="AlphaFoldDB" id="Q21550"/>
<dbReference type="HOGENOM" id="CLU_039221_0_0_1"/>
<dbReference type="GO" id="GO:0005737">
    <property type="term" value="C:cytoplasm"/>
    <property type="evidence" value="ECO:0000318"/>
    <property type="project" value="GO_Central"/>
</dbReference>
<dbReference type="WormBase" id="M176.1a">
    <property type="protein sequence ID" value="CE41831"/>
    <property type="gene ID" value="WBGene00006429"/>
    <property type="gene designation" value="arrd-3"/>
</dbReference>
<dbReference type="SMART" id="SM01017">
    <property type="entry name" value="Arrestin_C"/>
    <property type="match status" value="1"/>
</dbReference>
<dbReference type="RefSeq" id="NP_496010.2">
    <property type="nucleotide sequence ID" value="NM_063609.2"/>
</dbReference>
<dbReference type="Bgee" id="WBGene00006429">
    <property type="expression patterns" value="Expressed in adult organism and 1 other cell type or tissue"/>
</dbReference>
<keyword evidence="4" id="KW-1185">Reference proteome</keyword>
<evidence type="ECO:0000313" key="4">
    <source>
        <dbReference type="Proteomes" id="UP000001940"/>
    </source>
</evidence>
<feature type="domain" description="Arrestin C-terminal-like" evidence="2">
    <location>
        <begin position="147"/>
        <end position="276"/>
    </location>
</feature>
<dbReference type="PaxDb" id="6239-M176.1a"/>
<proteinExistence type="inferred from homology"/>
<dbReference type="PANTHER" id="PTHR11188:SF178">
    <property type="entry name" value="ARRESTIN C-TERMINAL-LIKE DOMAIN-CONTAINING PROTEIN"/>
    <property type="match status" value="1"/>
</dbReference>
<dbReference type="GeneID" id="187498"/>
<dbReference type="InterPro" id="IPR014752">
    <property type="entry name" value="Arrestin-like_C"/>
</dbReference>